<comment type="cofactor">
    <cofactor evidence="16">
        <name>Mg(2+)</name>
        <dbReference type="ChEBI" id="CHEBI:18420"/>
    </cofactor>
    <cofactor evidence="16">
        <name>Mn(2+)</name>
        <dbReference type="ChEBI" id="CHEBI:29035"/>
    </cofactor>
    <text evidence="16">Binds 4 Mg(2+) or Mn(2+) ions per subunit.</text>
</comment>
<feature type="binding site" evidence="16">
    <location>
        <position position="298"/>
    </location>
    <ligand>
        <name>ATP</name>
        <dbReference type="ChEBI" id="CHEBI:30616"/>
        <label>1</label>
    </ligand>
</feature>
<evidence type="ECO:0000256" key="1">
    <source>
        <dbReference type="ARBA" id="ARBA00001936"/>
    </source>
</evidence>
<feature type="binding site" evidence="16">
    <location>
        <position position="284"/>
    </location>
    <ligand>
        <name>Mn(2+)</name>
        <dbReference type="ChEBI" id="CHEBI:29035"/>
        <label>1</label>
    </ligand>
</feature>
<dbReference type="SUPFAM" id="SSF52440">
    <property type="entry name" value="PreATP-grasp domain"/>
    <property type="match status" value="2"/>
</dbReference>
<evidence type="ECO:0000256" key="8">
    <source>
        <dbReference type="ARBA" id="ARBA00022737"/>
    </source>
</evidence>
<reference evidence="18 19" key="1">
    <citation type="journal article" date="2020" name="G3 (Bethesda)">
        <title>Whole Genome Sequencing and Comparative Genomics of Two Nematicidal Bacillus Strains Reveals a Wide Range of Possible Virulence Factors.</title>
        <authorList>
            <person name="Susic N."/>
            <person name="Janezic S."/>
            <person name="Rupnik M."/>
            <person name="Geric Stare B."/>
        </authorList>
    </citation>
    <scope>NUCLEOTIDE SEQUENCE [LARGE SCALE GENOMIC DNA]</scope>
    <source>
        <strain evidence="18 19">I-1582</strain>
    </source>
</reference>
<evidence type="ECO:0000256" key="15">
    <source>
        <dbReference type="ARBA" id="ARBA00048816"/>
    </source>
</evidence>
<comment type="domain">
    <text evidence="16">The large subunit is composed of 2 ATP-grasp domains that are involved in binding the 2 ATP molecules needed for carbamoyl phosphate synthesis. The N-terminal ATP-grasp domain (referred to as the carboxyphosphate synthetic component) catalyzes the ATP-dependent phosphorylation of hydrogencarbonate to carboxyphosphate and the subsequent nucleophilic attack by ammonia to form a carbamate intermediate. The C-terminal ATP-grasp domain (referred to as the carbamoyl phosphate synthetic component) then catalyzes the phosphorylation of carbamate with the second ATP to form the end product carbamoyl phosphate. The reactive and unstable enzyme intermediates are sequentially channeled from one active site to the next through the interior of the protein over a distance of at least 96 A.</text>
</comment>
<organism evidence="18 19">
    <name type="scientific">Cytobacillus firmus</name>
    <name type="common">Bacillus firmus</name>
    <dbReference type="NCBI Taxonomy" id="1399"/>
    <lineage>
        <taxon>Bacteria</taxon>
        <taxon>Bacillati</taxon>
        <taxon>Bacillota</taxon>
        <taxon>Bacilli</taxon>
        <taxon>Bacillales</taxon>
        <taxon>Bacillaceae</taxon>
        <taxon>Cytobacillus</taxon>
    </lineage>
</organism>
<feature type="binding site" evidence="16">
    <location>
        <position position="241"/>
    </location>
    <ligand>
        <name>ATP</name>
        <dbReference type="ChEBI" id="CHEBI:30616"/>
        <label>1</label>
    </ligand>
</feature>
<dbReference type="GO" id="GO:0004087">
    <property type="term" value="F:carbamoyl-phosphate synthase (ammonia) activity"/>
    <property type="evidence" value="ECO:0007669"/>
    <property type="project" value="UniProtKB-EC"/>
</dbReference>
<feature type="binding site" evidence="16">
    <location>
        <position position="832"/>
    </location>
    <ligand>
        <name>Mg(2+)</name>
        <dbReference type="ChEBI" id="CHEBI:18420"/>
        <label>4</label>
    </ligand>
</feature>
<feature type="binding site" evidence="16">
    <location>
        <position position="298"/>
    </location>
    <ligand>
        <name>Mg(2+)</name>
        <dbReference type="ChEBI" id="CHEBI:18420"/>
        <label>1</label>
    </ligand>
</feature>
<comment type="similarity">
    <text evidence="3 16">Belongs to the CarB family.</text>
</comment>
<feature type="binding site" evidence="16">
    <location>
        <position position="834"/>
    </location>
    <ligand>
        <name>Mn(2+)</name>
        <dbReference type="ChEBI" id="CHEBI:29035"/>
        <label>4</label>
    </ligand>
</feature>
<dbReference type="GO" id="GO:0006526">
    <property type="term" value="P:L-arginine biosynthetic process"/>
    <property type="evidence" value="ECO:0007669"/>
    <property type="project" value="UniProtKB-UniRule"/>
</dbReference>
<dbReference type="Pfam" id="PF02787">
    <property type="entry name" value="CPSase_L_D3"/>
    <property type="match status" value="1"/>
</dbReference>
<dbReference type="Proteomes" id="UP000465778">
    <property type="component" value="Unassembled WGS sequence"/>
</dbReference>
<dbReference type="UniPathway" id="UPA00068">
    <property type="reaction ID" value="UER00171"/>
</dbReference>
<evidence type="ECO:0000313" key="18">
    <source>
        <dbReference type="EMBL" id="KAF0823060.1"/>
    </source>
</evidence>
<feature type="binding site" evidence="16">
    <location>
        <position position="175"/>
    </location>
    <ligand>
        <name>ATP</name>
        <dbReference type="ChEBI" id="CHEBI:30616"/>
        <label>1</label>
    </ligand>
</feature>
<dbReference type="SUPFAM" id="SSF56059">
    <property type="entry name" value="Glutathione synthetase ATP-binding domain-like"/>
    <property type="match status" value="2"/>
</dbReference>
<feature type="domain" description="ATP-grasp" evidence="17">
    <location>
        <begin position="674"/>
        <end position="861"/>
    </location>
</feature>
<keyword evidence="9 16" id="KW-0547">Nucleotide-binding</keyword>
<feature type="binding site" evidence="16">
    <location>
        <position position="820"/>
    </location>
    <ligand>
        <name>Mn(2+)</name>
        <dbReference type="ChEBI" id="CHEBI:29035"/>
        <label>3</label>
    </ligand>
</feature>
<dbReference type="EC" id="6.3.5.5" evidence="16"/>
<protein>
    <recommendedName>
        <fullName evidence="16">Carbamoyl phosphate synthase large chain</fullName>
        <ecNumber evidence="16">6.3.4.16</ecNumber>
        <ecNumber evidence="16">6.3.5.5</ecNumber>
    </recommendedName>
    <alternativeName>
        <fullName evidence="16">Carbamoyl phosphate synthetase ammonia chain</fullName>
    </alternativeName>
</protein>
<dbReference type="InterPro" id="IPR036897">
    <property type="entry name" value="CarbamoylP_synth_lsu_oligo_sf"/>
</dbReference>
<dbReference type="Gene3D" id="1.10.1030.10">
    <property type="entry name" value="Carbamoyl-phosphate synthetase, large subunit oligomerisation domain"/>
    <property type="match status" value="1"/>
</dbReference>
<dbReference type="GO" id="GO:0006541">
    <property type="term" value="P:glutamine metabolic process"/>
    <property type="evidence" value="ECO:0007669"/>
    <property type="project" value="TreeGrafter"/>
</dbReference>
<dbReference type="HAMAP" id="MF_01210_B">
    <property type="entry name" value="CPSase_L_chain_B"/>
    <property type="match status" value="1"/>
</dbReference>
<feature type="region of interest" description="Carboxyphosphate synthetic domain" evidence="16">
    <location>
        <begin position="1"/>
        <end position="401"/>
    </location>
</feature>
<feature type="binding site" evidence="16">
    <location>
        <position position="779"/>
    </location>
    <ligand>
        <name>ATP</name>
        <dbReference type="ChEBI" id="CHEBI:30616"/>
        <label>2</label>
    </ligand>
</feature>
<feature type="binding site" evidence="16">
    <location>
        <position position="748"/>
    </location>
    <ligand>
        <name>ATP</name>
        <dbReference type="ChEBI" id="CHEBI:30616"/>
        <label>2</label>
    </ligand>
</feature>
<feature type="binding site" evidence="16">
    <location>
        <position position="820"/>
    </location>
    <ligand>
        <name>ATP</name>
        <dbReference type="ChEBI" id="CHEBI:30616"/>
        <label>2</label>
    </ligand>
</feature>
<keyword evidence="11" id="KW-0460">Magnesium</keyword>
<feature type="binding site" evidence="16">
    <location>
        <position position="298"/>
    </location>
    <ligand>
        <name>Mn(2+)</name>
        <dbReference type="ChEBI" id="CHEBI:29035"/>
        <label>2</label>
    </ligand>
</feature>
<dbReference type="InterPro" id="IPR005479">
    <property type="entry name" value="CPAse_ATP-bd"/>
</dbReference>
<feature type="binding site" evidence="16">
    <location>
        <position position="284"/>
    </location>
    <ligand>
        <name>ATP</name>
        <dbReference type="ChEBI" id="CHEBI:30616"/>
        <label>1</label>
    </ligand>
</feature>
<dbReference type="Pfam" id="PF25596">
    <property type="entry name" value="CPSase_L_D1"/>
    <property type="match status" value="2"/>
</dbReference>
<feature type="region of interest" description="Allosteric domain" evidence="16">
    <location>
        <begin position="929"/>
        <end position="1041"/>
    </location>
</feature>
<dbReference type="PRINTS" id="PR00098">
    <property type="entry name" value="CPSASE"/>
</dbReference>
<evidence type="ECO:0000256" key="5">
    <source>
        <dbReference type="ARBA" id="ARBA00022598"/>
    </source>
</evidence>
<dbReference type="InterPro" id="IPR006275">
    <property type="entry name" value="CPSase_lsu"/>
</dbReference>
<feature type="binding site" evidence="16">
    <location>
        <position position="298"/>
    </location>
    <ligand>
        <name>Mn(2+)</name>
        <dbReference type="ChEBI" id="CHEBI:29035"/>
        <label>1</label>
    </ligand>
</feature>
<feature type="binding site" evidence="16">
    <location>
        <position position="778"/>
    </location>
    <ligand>
        <name>ATP</name>
        <dbReference type="ChEBI" id="CHEBI:30616"/>
        <label>2</label>
    </ligand>
</feature>
<dbReference type="AlphaFoldDB" id="A0A800N9Y6"/>
<dbReference type="SUPFAM" id="SSF48108">
    <property type="entry name" value="Carbamoyl phosphate synthetase, large subunit connection domain"/>
    <property type="match status" value="1"/>
</dbReference>
<dbReference type="UniPathway" id="UPA00070">
    <property type="reaction ID" value="UER00115"/>
</dbReference>
<evidence type="ECO:0000256" key="9">
    <source>
        <dbReference type="ARBA" id="ARBA00022741"/>
    </source>
</evidence>
<feature type="binding site" evidence="16">
    <location>
        <position position="834"/>
    </location>
    <ligand>
        <name>Mg(2+)</name>
        <dbReference type="ChEBI" id="CHEBI:18420"/>
        <label>4</label>
    </ligand>
</feature>
<evidence type="ECO:0000256" key="2">
    <source>
        <dbReference type="ARBA" id="ARBA00005077"/>
    </source>
</evidence>
<dbReference type="InterPro" id="IPR016185">
    <property type="entry name" value="PreATP-grasp_dom_sf"/>
</dbReference>
<proteinExistence type="inferred from homology"/>
<feature type="binding site" evidence="16">
    <location>
        <position position="298"/>
    </location>
    <ligand>
        <name>Mg(2+)</name>
        <dbReference type="ChEBI" id="CHEBI:18420"/>
        <label>2</label>
    </ligand>
</feature>
<comment type="subunit">
    <text evidence="16">Composed of two chains; the small (or glutamine) chain promotes the hydrolysis of glutamine to ammonia, which is used by the large (or ammonia) chain to synthesize carbamoyl phosphate. Tetramer of heterodimers (alpha,beta)4.</text>
</comment>
<feature type="binding site" evidence="16">
    <location>
        <position position="129"/>
    </location>
    <ligand>
        <name>ATP</name>
        <dbReference type="ChEBI" id="CHEBI:30616"/>
        <label>1</label>
    </ligand>
</feature>
<keyword evidence="7" id="KW-0479">Metal-binding</keyword>
<evidence type="ECO:0000256" key="14">
    <source>
        <dbReference type="ARBA" id="ARBA00047359"/>
    </source>
</evidence>
<dbReference type="PROSITE" id="PS50975">
    <property type="entry name" value="ATP_GRASP"/>
    <property type="match status" value="2"/>
</dbReference>
<dbReference type="InterPro" id="IPR013815">
    <property type="entry name" value="ATP_grasp_subdomain_1"/>
</dbReference>
<evidence type="ECO:0000256" key="7">
    <source>
        <dbReference type="ARBA" id="ARBA00022723"/>
    </source>
</evidence>
<dbReference type="RefSeq" id="WP_159345695.1">
    <property type="nucleotide sequence ID" value="NZ_JBALOT010000006.1"/>
</dbReference>
<dbReference type="InterPro" id="IPR005483">
    <property type="entry name" value="CPSase_dom"/>
</dbReference>
<dbReference type="InterPro" id="IPR058047">
    <property type="entry name" value="CPSase_preATP-grasp"/>
</dbReference>
<keyword evidence="13" id="KW-0464">Manganese</keyword>
<dbReference type="NCBIfam" id="NF009455">
    <property type="entry name" value="PRK12815.1"/>
    <property type="match status" value="1"/>
</dbReference>
<feature type="binding site" evidence="16">
    <location>
        <position position="300"/>
    </location>
    <ligand>
        <name>Mn(2+)</name>
        <dbReference type="ChEBI" id="CHEBI:29035"/>
        <label>2</label>
    </ligand>
</feature>
<dbReference type="PROSITE" id="PS00866">
    <property type="entry name" value="CPSASE_1"/>
    <property type="match status" value="2"/>
</dbReference>
<dbReference type="EMBL" id="VDEM01000039">
    <property type="protein sequence ID" value="KAF0823060.1"/>
    <property type="molecule type" value="Genomic_DNA"/>
</dbReference>
<dbReference type="Gene3D" id="3.30.470.20">
    <property type="entry name" value="ATP-grasp fold, B domain"/>
    <property type="match status" value="2"/>
</dbReference>
<dbReference type="PROSITE" id="PS00867">
    <property type="entry name" value="CPSASE_2"/>
    <property type="match status" value="2"/>
</dbReference>
<dbReference type="FunFam" id="1.10.1030.10:FF:000002">
    <property type="entry name" value="Carbamoyl-phosphate synthase large chain"/>
    <property type="match status" value="1"/>
</dbReference>
<feature type="binding site" evidence="16">
    <location>
        <position position="820"/>
    </location>
    <ligand>
        <name>Mg(2+)</name>
        <dbReference type="ChEBI" id="CHEBI:18420"/>
        <label>3</label>
    </ligand>
</feature>
<feature type="binding site" evidence="16">
    <location>
        <position position="300"/>
    </location>
    <ligand>
        <name>Mg(2+)</name>
        <dbReference type="ChEBI" id="CHEBI:18420"/>
        <label>2</label>
    </ligand>
</feature>
<accession>A0A800N9Y6</accession>
<dbReference type="Gene3D" id="3.30.1490.20">
    <property type="entry name" value="ATP-grasp fold, A domain"/>
    <property type="match status" value="1"/>
</dbReference>
<evidence type="ECO:0000256" key="11">
    <source>
        <dbReference type="ARBA" id="ARBA00022842"/>
    </source>
</evidence>
<feature type="binding site" evidence="16">
    <location>
        <position position="752"/>
    </location>
    <ligand>
        <name>ATP</name>
        <dbReference type="ChEBI" id="CHEBI:30616"/>
        <label>2</label>
    </ligand>
</feature>
<comment type="function">
    <text evidence="16">Large subunit of the glutamine-dependent carbamoyl phosphate synthetase (CPSase). CPSase catalyzes the formation of carbamoyl phosphate from the ammonia moiety of glutamine, carbonate, and phosphate donated by ATP, constituting the first step of 2 biosynthetic pathways, one leading to arginine and/or urea and the other to pyrimidine nucleotides. The large subunit (synthetase) binds the substrates ammonia (free or transferred from glutamine from the small subunit), hydrogencarbonate and ATP and carries out an ATP-coupled ligase reaction, activating hydrogencarbonate by forming carboxy phosphate which reacts with ammonia to form carbamoyl phosphate.</text>
</comment>
<feature type="binding site" evidence="16">
    <location>
        <position position="176"/>
    </location>
    <ligand>
        <name>ATP</name>
        <dbReference type="ChEBI" id="CHEBI:30616"/>
        <label>1</label>
    </ligand>
</feature>
<evidence type="ECO:0000256" key="4">
    <source>
        <dbReference type="ARBA" id="ARBA00022571"/>
    </source>
</evidence>
<dbReference type="GO" id="GO:0005737">
    <property type="term" value="C:cytoplasm"/>
    <property type="evidence" value="ECO:0007669"/>
    <property type="project" value="TreeGrafter"/>
</dbReference>
<evidence type="ECO:0000256" key="16">
    <source>
        <dbReference type="HAMAP-Rule" id="MF_01210"/>
    </source>
</evidence>
<evidence type="ECO:0000256" key="12">
    <source>
        <dbReference type="ARBA" id="ARBA00022975"/>
    </source>
</evidence>
<feature type="binding site" evidence="16">
    <location>
        <position position="243"/>
    </location>
    <ligand>
        <name>ATP</name>
        <dbReference type="ChEBI" id="CHEBI:30616"/>
        <label>1</label>
    </ligand>
</feature>
<feature type="binding site" evidence="16">
    <location>
        <position position="169"/>
    </location>
    <ligand>
        <name>ATP</name>
        <dbReference type="ChEBI" id="CHEBI:30616"/>
        <label>1</label>
    </ligand>
</feature>
<feature type="binding site" evidence="16">
    <location>
        <position position="832"/>
    </location>
    <ligand>
        <name>Mg(2+)</name>
        <dbReference type="ChEBI" id="CHEBI:18420"/>
        <label>3</label>
    </ligand>
</feature>
<dbReference type="Gene3D" id="3.40.50.20">
    <property type="match status" value="2"/>
</dbReference>
<dbReference type="PANTHER" id="PTHR11405:SF53">
    <property type="entry name" value="CARBAMOYL-PHOSPHATE SYNTHASE [AMMONIA], MITOCHONDRIAL"/>
    <property type="match status" value="1"/>
</dbReference>
<evidence type="ECO:0000256" key="3">
    <source>
        <dbReference type="ARBA" id="ARBA00009799"/>
    </source>
</evidence>
<evidence type="ECO:0000256" key="10">
    <source>
        <dbReference type="ARBA" id="ARBA00022840"/>
    </source>
</evidence>
<feature type="binding site" evidence="16">
    <location>
        <position position="832"/>
    </location>
    <ligand>
        <name>ATP</name>
        <dbReference type="ChEBI" id="CHEBI:30616"/>
        <label>2</label>
    </ligand>
</feature>
<feature type="binding site" evidence="16">
    <location>
        <position position="710"/>
    </location>
    <ligand>
        <name>ATP</name>
        <dbReference type="ChEBI" id="CHEBI:30616"/>
        <label>2</label>
    </ligand>
</feature>
<dbReference type="PANTHER" id="PTHR11405">
    <property type="entry name" value="CARBAMOYLTRANSFERASE FAMILY MEMBER"/>
    <property type="match status" value="1"/>
</dbReference>
<dbReference type="SMART" id="SM01096">
    <property type="entry name" value="CPSase_L_D3"/>
    <property type="match status" value="1"/>
</dbReference>
<dbReference type="EC" id="6.3.4.16" evidence="16"/>
<comment type="catalytic activity">
    <reaction evidence="14 16">
        <text>hydrogencarbonate + NH4(+) + 2 ATP = carbamoyl phosphate + 2 ADP + phosphate + 2 H(+)</text>
        <dbReference type="Rhea" id="RHEA:18029"/>
        <dbReference type="ChEBI" id="CHEBI:15378"/>
        <dbReference type="ChEBI" id="CHEBI:17544"/>
        <dbReference type="ChEBI" id="CHEBI:28938"/>
        <dbReference type="ChEBI" id="CHEBI:30616"/>
        <dbReference type="ChEBI" id="CHEBI:43474"/>
        <dbReference type="ChEBI" id="CHEBI:58228"/>
        <dbReference type="ChEBI" id="CHEBI:456216"/>
        <dbReference type="EC" id="6.3.4.16"/>
    </reaction>
</comment>
<dbReference type="FunFam" id="3.30.470.20:FF:000001">
    <property type="entry name" value="Carbamoyl-phosphate synthase large chain"/>
    <property type="match status" value="1"/>
</dbReference>
<dbReference type="NCBIfam" id="NF003671">
    <property type="entry name" value="PRK05294.1"/>
    <property type="match status" value="1"/>
</dbReference>
<dbReference type="GO" id="GO:0004088">
    <property type="term" value="F:carbamoyl-phosphate synthase (glutamine-hydrolyzing) activity"/>
    <property type="evidence" value="ECO:0007669"/>
    <property type="project" value="UniProtKB-UniRule"/>
</dbReference>
<feature type="binding site" evidence="16">
    <location>
        <position position="777"/>
    </location>
    <ligand>
        <name>ATP</name>
        <dbReference type="ChEBI" id="CHEBI:30616"/>
        <label>2</label>
    </ligand>
</feature>
<comment type="catalytic activity">
    <reaction evidence="15 16">
        <text>hydrogencarbonate + L-glutamine + 2 ATP + H2O = carbamoyl phosphate + L-glutamate + 2 ADP + phosphate + 2 H(+)</text>
        <dbReference type="Rhea" id="RHEA:18633"/>
        <dbReference type="ChEBI" id="CHEBI:15377"/>
        <dbReference type="ChEBI" id="CHEBI:15378"/>
        <dbReference type="ChEBI" id="CHEBI:17544"/>
        <dbReference type="ChEBI" id="CHEBI:29985"/>
        <dbReference type="ChEBI" id="CHEBI:30616"/>
        <dbReference type="ChEBI" id="CHEBI:43474"/>
        <dbReference type="ChEBI" id="CHEBI:58228"/>
        <dbReference type="ChEBI" id="CHEBI:58359"/>
        <dbReference type="ChEBI" id="CHEBI:456216"/>
        <dbReference type="EC" id="6.3.5.5"/>
    </reaction>
</comment>
<feature type="binding site" evidence="16">
    <location>
        <position position="746"/>
    </location>
    <ligand>
        <name>ATP</name>
        <dbReference type="ChEBI" id="CHEBI:30616"/>
        <label>2</label>
    </ligand>
</feature>
<dbReference type="GO" id="GO:0005524">
    <property type="term" value="F:ATP binding"/>
    <property type="evidence" value="ECO:0007669"/>
    <property type="project" value="UniProtKB-UniRule"/>
</dbReference>
<evidence type="ECO:0000256" key="13">
    <source>
        <dbReference type="ARBA" id="ARBA00023211"/>
    </source>
</evidence>
<dbReference type="GO" id="GO:0044205">
    <property type="term" value="P:'de novo' UMP biosynthetic process"/>
    <property type="evidence" value="ECO:0007669"/>
    <property type="project" value="UniProtKB-UniRule"/>
</dbReference>
<feature type="binding site" evidence="16">
    <location>
        <position position="780"/>
    </location>
    <ligand>
        <name>ATP</name>
        <dbReference type="ChEBI" id="CHEBI:30616"/>
        <label>2</label>
    </ligand>
</feature>
<name>A0A800N9Y6_CYTFI</name>
<dbReference type="FunFam" id="3.30.470.20:FF:000026">
    <property type="entry name" value="Carbamoyl-phosphate synthase large chain"/>
    <property type="match status" value="1"/>
</dbReference>
<feature type="binding site" evidence="16">
    <location>
        <position position="210"/>
    </location>
    <ligand>
        <name>ATP</name>
        <dbReference type="ChEBI" id="CHEBI:30616"/>
        <label>1</label>
    </ligand>
</feature>
<dbReference type="FunFam" id="3.40.50.20:FF:000001">
    <property type="entry name" value="Carbamoyl-phosphate synthase large chain"/>
    <property type="match status" value="2"/>
</dbReference>
<keyword evidence="6 16" id="KW-0028">Amino-acid biosynthesis</keyword>
<comment type="caution">
    <text evidence="18">The sequence shown here is derived from an EMBL/GenBank/DDBJ whole genome shotgun (WGS) entry which is preliminary data.</text>
</comment>
<dbReference type="InterPro" id="IPR011761">
    <property type="entry name" value="ATP-grasp"/>
</dbReference>
<comment type="caution">
    <text evidence="16">Lacks conserved residue(s) required for the propagation of feature annotation.</text>
</comment>
<evidence type="ECO:0000313" key="19">
    <source>
        <dbReference type="Proteomes" id="UP000465778"/>
    </source>
</evidence>
<dbReference type="OrthoDB" id="9804197at2"/>
<feature type="binding site" evidence="16">
    <location>
        <position position="208"/>
    </location>
    <ligand>
        <name>ATP</name>
        <dbReference type="ChEBI" id="CHEBI:30616"/>
        <label>1</label>
    </ligand>
</feature>
<keyword evidence="8 16" id="KW-0677">Repeat</keyword>
<feature type="binding site" evidence="16">
    <location>
        <position position="832"/>
    </location>
    <ligand>
        <name>Mn(2+)</name>
        <dbReference type="ChEBI" id="CHEBI:29035"/>
        <label>3</label>
    </ligand>
</feature>
<keyword evidence="10 16" id="KW-0067">ATP-binding</keyword>
<evidence type="ECO:0000259" key="17">
    <source>
        <dbReference type="PROSITE" id="PS50975"/>
    </source>
</evidence>
<feature type="binding site" evidence="16">
    <location>
        <position position="215"/>
    </location>
    <ligand>
        <name>ATP</name>
        <dbReference type="ChEBI" id="CHEBI:30616"/>
        <label>1</label>
    </ligand>
</feature>
<feature type="binding site" evidence="16">
    <location>
        <position position="832"/>
    </location>
    <ligand>
        <name>Mn(2+)</name>
        <dbReference type="ChEBI" id="CHEBI:29035"/>
        <label>4</label>
    </ligand>
</feature>
<sequence>MPKDTSIQSILVIGSGPIVIGQAAEFDYAGTQACAALKEEGYKVILVNNNPATIMSDKAFADKVYFEPMTADSLEKIIKKERPDGLLATLGGQTGLNLAFKLSESGVLERYGVKLLGSSIESIKKGEDREAFRKLMNELNEPVPESIIVHEVEEAIQFAHDIGFPIIVRPAYTLGGTGGGIAGDFDELASLVQGGLKESAISQCLVEKSIAGFKEIEYEVMRDSQNTCITICNMENIDPVGVHTGDSIVVAPSQTLTDDEYQMLRTASIKIISELGIIGGCNIQFALDPHSRNYYLIEVNPRVSRSSALASKATGYPIARMAAKLAVGYNLSEIINPVTGDTFASFEPALDYVIVKFPKWPFDKFPSADRKLGTQMKATGEVMGIDRNLERALLKAIHSLEGNGLDLISPVLSAKSADALEELLLKQTDERFFTVIELLRRNYSLEALHSITKIDYFYLNILNEMVKLEKQISALTLDEATKEELQFFKEKGFSDKFLAWEWKVTEKAVREKRKEAGILPAYKMVDTCAAEFEAQSNYYYSSYFGENEQVKSDKRKVLIIGSGPIRIGQGIEFDYCSVQGVFALKDEGVETIMINNNPETVSTDYTTADRLYFEPLILEDILNVIEAEGISEVIVQLGGQTALNLASELEDYGIILLGTDSKTIDALEDRKLFYQLLDDLHIPRIKGDVVYSEAELKEAAEKIGFPILVRPSYVIGGRGMERISSSTELERYLMKGNVPYPILIDQFVHAVEAELDLAADGNYICAPAIMEHIEKTGVHSGDSMSVLPPQNLSENVQNKMLAYAKAIVQKLHYKGLMNIQYIVNGEEVFILEINPRASRTVPIISKVTGVQLVEVATKILLGKYNLSKDEIPAAANLPFVCVKFPVFSNYALKGLDSKVGPEMKSTGEGISLAPNYEEAVRKSFHAGLSGVKGKCVVIANSPITEELTHYINQAKAVPVFLTQDNMDWNAQETFALYNPGMSESDKKMREMGTKNRILTFSEKETLNALLKSMTVGEWDVKSIEDWQGIKNNDGEKEVGVI</sequence>
<dbReference type="Pfam" id="PF02786">
    <property type="entry name" value="CPSase_L_D2"/>
    <property type="match status" value="2"/>
</dbReference>
<keyword evidence="4 16" id="KW-0055">Arginine biosynthesis</keyword>
<keyword evidence="5 16" id="KW-0436">Ligase</keyword>
<comment type="pathway">
    <text evidence="16">Pyrimidine metabolism; UMP biosynthesis via de novo pathway; (S)-dihydroorotate from bicarbonate: step 1/3.</text>
</comment>
<comment type="cofactor">
    <cofactor evidence="1">
        <name>Mn(2+)</name>
        <dbReference type="ChEBI" id="CHEBI:29035"/>
    </cofactor>
</comment>
<keyword evidence="12 16" id="KW-0665">Pyrimidine biosynthesis</keyword>
<dbReference type="GO" id="GO:0046872">
    <property type="term" value="F:metal ion binding"/>
    <property type="evidence" value="ECO:0007669"/>
    <property type="project" value="UniProtKB-KW"/>
</dbReference>
<feature type="binding site" evidence="16">
    <location>
        <position position="242"/>
    </location>
    <ligand>
        <name>ATP</name>
        <dbReference type="ChEBI" id="CHEBI:30616"/>
        <label>1</label>
    </ligand>
</feature>
<dbReference type="NCBIfam" id="TIGR01369">
    <property type="entry name" value="CPSaseII_lrg"/>
    <property type="match status" value="1"/>
</dbReference>
<comment type="pathway">
    <text evidence="2 16">Amino-acid biosynthesis; L-arginine biosynthesis; carbamoyl phosphate from bicarbonate: step 1/1.</text>
</comment>
<gene>
    <name evidence="16" type="primary">carB</name>
    <name evidence="18" type="ORF">KIS1582_3128</name>
</gene>
<evidence type="ECO:0000256" key="6">
    <source>
        <dbReference type="ARBA" id="ARBA00022605"/>
    </source>
</evidence>
<dbReference type="InterPro" id="IPR005480">
    <property type="entry name" value="CPSase_lsu_oligo"/>
</dbReference>
<feature type="binding site" evidence="16">
    <location>
        <position position="284"/>
    </location>
    <ligand>
        <name>Mg(2+)</name>
        <dbReference type="ChEBI" id="CHEBI:18420"/>
        <label>1</label>
    </ligand>
</feature>
<feature type="domain" description="ATP-grasp" evidence="17">
    <location>
        <begin position="133"/>
        <end position="327"/>
    </location>
</feature>